<gene>
    <name evidence="1" type="ORF">HMPREF1476_01203</name>
</gene>
<dbReference type="HOGENOM" id="CLU_014824_0_0_4"/>
<organism evidence="1 2">
    <name type="scientific">Sutterella wadsworthensis HGA0223</name>
    <dbReference type="NCBI Taxonomy" id="1203554"/>
    <lineage>
        <taxon>Bacteria</taxon>
        <taxon>Pseudomonadati</taxon>
        <taxon>Pseudomonadota</taxon>
        <taxon>Betaproteobacteria</taxon>
        <taxon>Burkholderiales</taxon>
        <taxon>Sutterellaceae</taxon>
        <taxon>Sutterella</taxon>
    </lineage>
</organism>
<evidence type="ECO:0000313" key="1">
    <source>
        <dbReference type="EMBL" id="EPD99166.1"/>
    </source>
</evidence>
<accession>S3BFG1</accession>
<dbReference type="EMBL" id="ATCF01000017">
    <property type="protein sequence ID" value="EPD99166.1"/>
    <property type="molecule type" value="Genomic_DNA"/>
</dbReference>
<dbReference type="PATRIC" id="fig|1203554.3.peg.1248"/>
<dbReference type="STRING" id="1203554.HMPREF1476_01203"/>
<dbReference type="Proteomes" id="UP000014400">
    <property type="component" value="Unassembled WGS sequence"/>
</dbReference>
<dbReference type="eggNOG" id="COG3468">
    <property type="taxonomic scope" value="Bacteria"/>
</dbReference>
<dbReference type="SUPFAM" id="SSF103515">
    <property type="entry name" value="Autotransporter"/>
    <property type="match status" value="1"/>
</dbReference>
<dbReference type="InterPro" id="IPR036709">
    <property type="entry name" value="Autotransporte_beta_dom_sf"/>
</dbReference>
<proteinExistence type="predicted"/>
<evidence type="ECO:0000313" key="2">
    <source>
        <dbReference type="Proteomes" id="UP000014400"/>
    </source>
</evidence>
<name>S3BFG1_9BURK</name>
<evidence type="ECO:0008006" key="3">
    <source>
        <dbReference type="Google" id="ProtNLM"/>
    </source>
</evidence>
<keyword evidence="2" id="KW-1185">Reference proteome</keyword>
<sequence length="898" mass="96774">MKKGNLSSVTLAVSLVFGGNTIAANPCIDKSRDFEESETYSVDGVDTVRSKRADQLVMIKIDPEETLTLQNTNKEKRSRVIKSEKGNIVFFGGNLILQKSDDSTNYGDSDSYNRHFIRVSEGALLTVDTQSTVMEGSVARGVVLSGMGLFTRGFTMNVDRSTIAVSPQRTFGADVRPYGSLNTKFADITMTAGVQDPKMNGIRVWHGGRFAAESLSLQLNGSGSKNLEFIDALYVGQGDESKYKNPAEQISVSGPIRISIQDAPNARGCALALLSNRDYSIAGKTDISVSKTKTAYGLYAFHRVNVLDELTMDFRDNTEAIGIRAASEADVTAKAANIQMSGGITQAVYLKNAAKVTVTDSLTTNASQALVGIDNSAADIQKDFVTLSQSEISAENDARIYINSTKKGLVQFSGNTRISDNGTIAMHVGSGTADKNAYWNITDRSQLTELSAAPGASLNFLLTPALLSSLGPDEAVVSVKGSSPVLLHSDAGKSSCITLSGAALNLKAGDEIRLINSSNGIALNDLTNRLAAGTSVSELKRDLNVESVKSLARVEKSELTQDDYDLSMKTEQMLIAKIKNRRPSKDKVNDQTNVLMLSSLSSAAALFAADELLIDSTLKSRKGTRQPGPFAAARVGGYELDVRGDLDETIVSGLLGYAFKLQQSEVGAFLEMGRGTYDARSPTASPIGHVKGDGKNNYVGVGIYGNCAAAVDWLHFTGYVKGGMIRSEFDVPIAGVKAEFDRTSAYWGAHAGAYGEFQLTKTLKNRTFLNYFYDGREGESYKAAGSSEVSGATFHFNSLNAHRGQLGTLMEYQYDRRMHPYAALTYEYAFKADAKGHAQDRYGTLVLNEADLEGSTGIASLGWTYQNYANTFDLSIGLNAYTGVRKGYNTQAHASWKF</sequence>
<dbReference type="AlphaFoldDB" id="S3BFG1"/>
<comment type="caution">
    <text evidence="1">The sequence shown here is derived from an EMBL/GenBank/DDBJ whole genome shotgun (WGS) entry which is preliminary data.</text>
</comment>
<dbReference type="RefSeq" id="WP_016474462.1">
    <property type="nucleotide sequence ID" value="NZ_KE150480.1"/>
</dbReference>
<protein>
    <recommendedName>
        <fullName evidence="3">Outer membrane autotransporter barrel domain-containing protein</fullName>
    </recommendedName>
</protein>
<reference evidence="1 2" key="1">
    <citation type="submission" date="2013-04" db="EMBL/GenBank/DDBJ databases">
        <title>The Genome Sequence of Sutterella wadsworthensis HGA0223.</title>
        <authorList>
            <consortium name="The Broad Institute Genomics Platform"/>
            <person name="Earl A."/>
            <person name="Ward D."/>
            <person name="Feldgarden M."/>
            <person name="Gevers D."/>
            <person name="Schmidt T.M."/>
            <person name="Dover J."/>
            <person name="Dai D."/>
            <person name="Walker B."/>
            <person name="Young S."/>
            <person name="Zeng Q."/>
            <person name="Gargeya S."/>
            <person name="Fitzgerald M."/>
            <person name="Haas B."/>
            <person name="Abouelleil A."/>
            <person name="Allen A.W."/>
            <person name="Alvarado L."/>
            <person name="Arachchi H.M."/>
            <person name="Berlin A.M."/>
            <person name="Chapman S.B."/>
            <person name="Gainer-Dewar J."/>
            <person name="Goldberg J."/>
            <person name="Griggs A."/>
            <person name="Gujja S."/>
            <person name="Hansen M."/>
            <person name="Howarth C."/>
            <person name="Imamovic A."/>
            <person name="Ireland A."/>
            <person name="Larimer J."/>
            <person name="McCowan C."/>
            <person name="Murphy C."/>
            <person name="Pearson M."/>
            <person name="Poon T.W."/>
            <person name="Priest M."/>
            <person name="Roberts A."/>
            <person name="Saif S."/>
            <person name="Shea T."/>
            <person name="Sisk P."/>
            <person name="Sykes S."/>
            <person name="Wortman J."/>
            <person name="Nusbaum C."/>
            <person name="Birren B."/>
        </authorList>
    </citation>
    <scope>NUCLEOTIDE SEQUENCE [LARGE SCALE GENOMIC DNA]</scope>
    <source>
        <strain evidence="1 2">HGA0223</strain>
    </source>
</reference>